<feature type="transmembrane region" description="Helical" evidence="1">
    <location>
        <begin position="126"/>
        <end position="144"/>
    </location>
</feature>
<feature type="transmembrane region" description="Helical" evidence="1">
    <location>
        <begin position="213"/>
        <end position="234"/>
    </location>
</feature>
<keyword evidence="1" id="KW-0472">Membrane</keyword>
<feature type="transmembrane region" description="Helical" evidence="1">
    <location>
        <begin position="63"/>
        <end position="80"/>
    </location>
</feature>
<proteinExistence type="predicted"/>
<organism evidence="2 3">
    <name type="scientific">Candidatus Saganbacteria bacterium CG08_land_8_20_14_0_20_45_16</name>
    <dbReference type="NCBI Taxonomy" id="2014293"/>
    <lineage>
        <taxon>Bacteria</taxon>
        <taxon>Bacillati</taxon>
        <taxon>Saganbacteria</taxon>
    </lineage>
</organism>
<feature type="transmembrane region" description="Helical" evidence="1">
    <location>
        <begin position="156"/>
        <end position="174"/>
    </location>
</feature>
<protein>
    <submittedName>
        <fullName evidence="2">Uncharacterized protein</fullName>
    </submittedName>
</protein>
<dbReference type="Gene3D" id="2.60.120.260">
    <property type="entry name" value="Galactose-binding domain-like"/>
    <property type="match status" value="1"/>
</dbReference>
<evidence type="ECO:0000313" key="3">
    <source>
        <dbReference type="Proteomes" id="UP000231343"/>
    </source>
</evidence>
<feature type="transmembrane region" description="Helical" evidence="1">
    <location>
        <begin position="312"/>
        <end position="330"/>
    </location>
</feature>
<dbReference type="AlphaFoldDB" id="A0A2H0XT50"/>
<feature type="transmembrane region" description="Helical" evidence="1">
    <location>
        <begin position="34"/>
        <end position="51"/>
    </location>
</feature>
<sequence length="586" mass="68295">MIARVKSFFLIVDMRFLVFYGLFFLFPHPLAKDINSIVFLSLTYISVIILFKRFTDLTNFEILFYVLLAIAFSGLHLLHTQEYGPTGLEENMKRVINGPWRYRILVPELMNFCQWLFRVGQMGLRAGFRFFFLSQVFLTSYLMLKNVLKAKREVSFFLPLLYLFMIPFSWFLLYETDFPEIYFSTLLLIAIVSGRRPLIFLSFILGLLNRNSIIFGLFFYFFYTIFSLPLSFADLKKLLIEKRRDFYLMGGLVLSILVFRVVTIWLYGETYFSEDKWLENLRYWQYYWHTFWSGANWVVNCFSVGDRCVSSFPRLLSFAGGIYLLLFLFWKKLDKKFAFSFLGAGIVFGFFFFRYCNLFETRGAFVLLPYFIYALGQMFSGEQRNWQSKDFYRFFCFLVIAVVIVTIPLLAEGILVNYKAARTPVFSQFDFNNGSLIGVRKVLVAGDFTVGLTSRESEPGDCLLVAGAGCGYAAINLPVKSRTEYLLSGDFKTKNLALKDKKVGFGVFYLLEFKYRKYFANDDNSDDTISHQHLGDLQGTTDWHRVEDRFRTGDDTQMVRIAIGFGNQGWGSGEIWADNITLKELK</sequence>
<feature type="transmembrane region" description="Helical" evidence="1">
    <location>
        <begin position="361"/>
        <end position="379"/>
    </location>
</feature>
<feature type="transmembrane region" description="Helical" evidence="1">
    <location>
        <begin position="337"/>
        <end position="355"/>
    </location>
</feature>
<dbReference type="Proteomes" id="UP000231343">
    <property type="component" value="Unassembled WGS sequence"/>
</dbReference>
<reference evidence="2 3" key="1">
    <citation type="submission" date="2017-09" db="EMBL/GenBank/DDBJ databases">
        <title>Depth-based differentiation of microbial function through sediment-hosted aquifers and enrichment of novel symbionts in the deep terrestrial subsurface.</title>
        <authorList>
            <person name="Probst A.J."/>
            <person name="Ladd B."/>
            <person name="Jarett J.K."/>
            <person name="Geller-Mcgrath D.E."/>
            <person name="Sieber C.M."/>
            <person name="Emerson J.B."/>
            <person name="Anantharaman K."/>
            <person name="Thomas B.C."/>
            <person name="Malmstrom R."/>
            <person name="Stieglmeier M."/>
            <person name="Klingl A."/>
            <person name="Woyke T."/>
            <person name="Ryan C.M."/>
            <person name="Banfield J.F."/>
        </authorList>
    </citation>
    <scope>NUCLEOTIDE SEQUENCE [LARGE SCALE GENOMIC DNA]</scope>
    <source>
        <strain evidence="2">CG08_land_8_20_14_0_20_45_16</strain>
    </source>
</reference>
<comment type="caution">
    <text evidence="2">The sequence shown here is derived from an EMBL/GenBank/DDBJ whole genome shotgun (WGS) entry which is preliminary data.</text>
</comment>
<name>A0A2H0XT50_UNCSA</name>
<gene>
    <name evidence="2" type="ORF">COT42_08970</name>
</gene>
<feature type="transmembrane region" description="Helical" evidence="1">
    <location>
        <begin position="391"/>
        <end position="411"/>
    </location>
</feature>
<dbReference type="EMBL" id="PEYM01000148">
    <property type="protein sequence ID" value="PIS28103.1"/>
    <property type="molecule type" value="Genomic_DNA"/>
</dbReference>
<keyword evidence="1" id="KW-0812">Transmembrane</keyword>
<feature type="transmembrane region" description="Helical" evidence="1">
    <location>
        <begin position="246"/>
        <end position="268"/>
    </location>
</feature>
<keyword evidence="1" id="KW-1133">Transmembrane helix</keyword>
<accession>A0A2H0XT50</accession>
<evidence type="ECO:0000256" key="1">
    <source>
        <dbReference type="SAM" id="Phobius"/>
    </source>
</evidence>
<evidence type="ECO:0000313" key="2">
    <source>
        <dbReference type="EMBL" id="PIS28103.1"/>
    </source>
</evidence>
<feature type="transmembrane region" description="Helical" evidence="1">
    <location>
        <begin position="7"/>
        <end position="28"/>
    </location>
</feature>